<dbReference type="RefSeq" id="WP_253757183.1">
    <property type="nucleotide sequence ID" value="NZ_JAMZDZ010000001.1"/>
</dbReference>
<evidence type="ECO:0000256" key="1">
    <source>
        <dbReference type="SAM" id="MobiDB-lite"/>
    </source>
</evidence>
<reference evidence="4" key="1">
    <citation type="journal article" date="2019" name="Int. J. Syst. Evol. Microbiol.">
        <title>The Global Catalogue of Microorganisms (GCM) 10K type strain sequencing project: providing services to taxonomists for standard genome sequencing and annotation.</title>
        <authorList>
            <consortium name="The Broad Institute Genomics Platform"/>
            <consortium name="The Broad Institute Genome Sequencing Center for Infectious Disease"/>
            <person name="Wu L."/>
            <person name="Ma J."/>
        </authorList>
    </citation>
    <scope>NUCLEOTIDE SEQUENCE [LARGE SCALE GENOMIC DNA]</scope>
    <source>
        <strain evidence="4">CGMCC 4.7289</strain>
    </source>
</reference>
<dbReference type="Proteomes" id="UP001595816">
    <property type="component" value="Unassembled WGS sequence"/>
</dbReference>
<dbReference type="InterPro" id="IPR029058">
    <property type="entry name" value="AB_hydrolase_fold"/>
</dbReference>
<dbReference type="EMBL" id="JBHSAY010000005">
    <property type="protein sequence ID" value="MFC4130806.1"/>
    <property type="molecule type" value="Genomic_DNA"/>
</dbReference>
<dbReference type="PANTHER" id="PTHR11614">
    <property type="entry name" value="PHOSPHOLIPASE-RELATED"/>
    <property type="match status" value="1"/>
</dbReference>
<evidence type="ECO:0000313" key="3">
    <source>
        <dbReference type="EMBL" id="MFC4130806.1"/>
    </source>
</evidence>
<accession>A0ABV8LK16</accession>
<sequence length="335" mass="37582">MEIDILGAPYERHIIDLPSDDEGPVVATLVRRRAEQPTKRAVLYLHGFCDYFFQTHLADFFADRGWDFYALDLRKYGRSLLGHQTPNFVRSLTEYFPEIDEAIRIIRAEDGHDTVLINGHSTGGLIGSLWADSRRKAKYVDGLFLNSPFLDFNAPWLIRRPLAPIVSGLASLGHYRKITMNVSGTYGRSIHADHNGEWTYDLAWKPVESFPVRLGWLRAIREGHLRVRRGLAVDVPILVTASDASFKKPSWDEVAHDMDAVLDVDHIVRWAPNLGDQVTVVRIPGGKHDLTLSRPPARERLFTEVDSWLTANLNADAADSAAKSPNRAATPADPG</sequence>
<gene>
    <name evidence="3" type="ORF">ACFOZ4_09350</name>
</gene>
<dbReference type="SUPFAM" id="SSF53474">
    <property type="entry name" value="alpha/beta-Hydrolases"/>
    <property type="match status" value="1"/>
</dbReference>
<organism evidence="3 4">
    <name type="scientific">Hamadaea flava</name>
    <dbReference type="NCBI Taxonomy" id="1742688"/>
    <lineage>
        <taxon>Bacteria</taxon>
        <taxon>Bacillati</taxon>
        <taxon>Actinomycetota</taxon>
        <taxon>Actinomycetes</taxon>
        <taxon>Micromonosporales</taxon>
        <taxon>Micromonosporaceae</taxon>
        <taxon>Hamadaea</taxon>
    </lineage>
</organism>
<name>A0ABV8LK16_9ACTN</name>
<evidence type="ECO:0000313" key="4">
    <source>
        <dbReference type="Proteomes" id="UP001595816"/>
    </source>
</evidence>
<dbReference type="GO" id="GO:0016787">
    <property type="term" value="F:hydrolase activity"/>
    <property type="evidence" value="ECO:0007669"/>
    <property type="project" value="UniProtKB-KW"/>
</dbReference>
<dbReference type="Pfam" id="PF12146">
    <property type="entry name" value="Hydrolase_4"/>
    <property type="match status" value="1"/>
</dbReference>
<feature type="region of interest" description="Disordered" evidence="1">
    <location>
        <begin position="316"/>
        <end position="335"/>
    </location>
</feature>
<keyword evidence="4" id="KW-1185">Reference proteome</keyword>
<proteinExistence type="predicted"/>
<protein>
    <submittedName>
        <fullName evidence="3">Alpha/beta hydrolase</fullName>
    </submittedName>
</protein>
<dbReference type="InterPro" id="IPR051044">
    <property type="entry name" value="MAG_DAG_Lipase"/>
</dbReference>
<dbReference type="InterPro" id="IPR022742">
    <property type="entry name" value="Hydrolase_4"/>
</dbReference>
<comment type="caution">
    <text evidence="3">The sequence shown here is derived from an EMBL/GenBank/DDBJ whole genome shotgun (WGS) entry which is preliminary data.</text>
</comment>
<feature type="domain" description="Serine aminopeptidase S33" evidence="2">
    <location>
        <begin position="37"/>
        <end position="241"/>
    </location>
</feature>
<dbReference type="Gene3D" id="3.40.50.1820">
    <property type="entry name" value="alpha/beta hydrolase"/>
    <property type="match status" value="1"/>
</dbReference>
<evidence type="ECO:0000259" key="2">
    <source>
        <dbReference type="Pfam" id="PF12146"/>
    </source>
</evidence>
<keyword evidence="3" id="KW-0378">Hydrolase</keyword>